<evidence type="ECO:0000313" key="2">
    <source>
        <dbReference type="EMBL" id="TMQ50080.1"/>
    </source>
</evidence>
<dbReference type="PANTHER" id="PTHR33876:SF4">
    <property type="entry name" value="CHLOROPLAST PROTEIN FOR GROWTH AND FERTILITY 2"/>
    <property type="match status" value="1"/>
</dbReference>
<evidence type="ECO:0000313" key="3">
    <source>
        <dbReference type="Proteomes" id="UP000316292"/>
    </source>
</evidence>
<organism evidence="2 3">
    <name type="scientific">Eiseniibacteriota bacterium</name>
    <dbReference type="NCBI Taxonomy" id="2212470"/>
    <lineage>
        <taxon>Bacteria</taxon>
        <taxon>Candidatus Eiseniibacteriota</taxon>
    </lineage>
</organism>
<reference evidence="2 3" key="1">
    <citation type="journal article" date="2019" name="Nat. Microbiol.">
        <title>Mediterranean grassland soil C-N compound turnover is dependent on rainfall and depth, and is mediated by genomically divergent microorganisms.</title>
        <authorList>
            <person name="Diamond S."/>
            <person name="Andeer P.F."/>
            <person name="Li Z."/>
            <person name="Crits-Christoph A."/>
            <person name="Burstein D."/>
            <person name="Anantharaman K."/>
            <person name="Lane K.R."/>
            <person name="Thomas B.C."/>
            <person name="Pan C."/>
            <person name="Northen T.R."/>
            <person name="Banfield J.F."/>
        </authorList>
    </citation>
    <scope>NUCLEOTIDE SEQUENCE [LARGE SCALE GENOMIC DNA]</scope>
    <source>
        <strain evidence="2">WS_1</strain>
    </source>
</reference>
<gene>
    <name evidence="2" type="ORF">E6K71_03265</name>
</gene>
<keyword evidence="1" id="KW-0472">Membrane</keyword>
<protein>
    <recommendedName>
        <fullName evidence="4">Nickel/cobalt efflux system</fullName>
    </recommendedName>
</protein>
<evidence type="ECO:0008006" key="4">
    <source>
        <dbReference type="Google" id="ProtNLM"/>
    </source>
</evidence>
<dbReference type="InterPro" id="IPR052776">
    <property type="entry name" value="Chloro_ReproSupport/MetalTrans"/>
</dbReference>
<proteinExistence type="predicted"/>
<name>A0A538SFE0_UNCEI</name>
<feature type="transmembrane region" description="Helical" evidence="1">
    <location>
        <begin position="81"/>
        <end position="99"/>
    </location>
</feature>
<feature type="transmembrane region" description="Helical" evidence="1">
    <location>
        <begin position="148"/>
        <end position="178"/>
    </location>
</feature>
<sequence length="216" mass="22172">MLSLSFSHLLLGLFLGLRHAFEADHIAAVAAIVTRERNPLRSSFIGGFWGAGHLASLLLVGIPVVGFGLHFPHELDLPLELGVAAMIVFLGVGGLARSAATDGGHGHAHSMRRLARRPFFVGAAHGLAGSGALTLVILATMPSRTAGLVYLGSFGLGSVAGMMVASTTLSIPLAVWGLRGAGAARNLSRAVSLASVVFGIYYGASTIAAAMARHLS</sequence>
<dbReference type="PANTHER" id="PTHR33876">
    <property type="entry name" value="UNNAMED PRODUCT"/>
    <property type="match status" value="1"/>
</dbReference>
<evidence type="ECO:0000256" key="1">
    <source>
        <dbReference type="SAM" id="Phobius"/>
    </source>
</evidence>
<feature type="transmembrane region" description="Helical" evidence="1">
    <location>
        <begin position="119"/>
        <end position="141"/>
    </location>
</feature>
<dbReference type="AlphaFoldDB" id="A0A538SFE0"/>
<keyword evidence="1" id="KW-1133">Transmembrane helix</keyword>
<accession>A0A538SFE0</accession>
<dbReference type="EMBL" id="VBOR01000043">
    <property type="protein sequence ID" value="TMQ50080.1"/>
    <property type="molecule type" value="Genomic_DNA"/>
</dbReference>
<comment type="caution">
    <text evidence="2">The sequence shown here is derived from an EMBL/GenBank/DDBJ whole genome shotgun (WGS) entry which is preliminary data.</text>
</comment>
<dbReference type="Proteomes" id="UP000316292">
    <property type="component" value="Unassembled WGS sequence"/>
</dbReference>
<keyword evidence="1" id="KW-0812">Transmembrane</keyword>
<feature type="transmembrane region" description="Helical" evidence="1">
    <location>
        <begin position="190"/>
        <end position="212"/>
    </location>
</feature>
<feature type="transmembrane region" description="Helical" evidence="1">
    <location>
        <begin position="44"/>
        <end position="69"/>
    </location>
</feature>